<dbReference type="InterPro" id="IPR040122">
    <property type="entry name" value="Importin_beta"/>
</dbReference>
<keyword evidence="3" id="KW-0813">Transport</keyword>
<comment type="caution">
    <text evidence="10">The sequence shown here is derived from an EMBL/GenBank/DDBJ whole genome shotgun (WGS) entry which is preliminary data.</text>
</comment>
<evidence type="ECO:0000313" key="10">
    <source>
        <dbReference type="EMBL" id="GLC48192.1"/>
    </source>
</evidence>
<dbReference type="InterPro" id="IPR016024">
    <property type="entry name" value="ARM-type_fold"/>
</dbReference>
<evidence type="ECO:0000256" key="7">
    <source>
        <dbReference type="ARBA" id="ARBA00023242"/>
    </source>
</evidence>
<dbReference type="OrthoDB" id="543373at2759"/>
<gene>
    <name evidence="10" type="primary">PLEST007422</name>
    <name evidence="10" type="ORF">PLESTB_000069200</name>
</gene>
<dbReference type="Pfam" id="PF25780">
    <property type="entry name" value="TPR_IPO5"/>
    <property type="match status" value="1"/>
</dbReference>
<dbReference type="Pfam" id="PF13513">
    <property type="entry name" value="HEAT_EZ"/>
    <property type="match status" value="1"/>
</dbReference>
<keyword evidence="5" id="KW-0677">Repeat</keyword>
<keyword evidence="4" id="KW-0963">Cytoplasm</keyword>
<organism evidence="10 11">
    <name type="scientific">Pleodorina starrii</name>
    <dbReference type="NCBI Taxonomy" id="330485"/>
    <lineage>
        <taxon>Eukaryota</taxon>
        <taxon>Viridiplantae</taxon>
        <taxon>Chlorophyta</taxon>
        <taxon>core chlorophytes</taxon>
        <taxon>Chlorophyceae</taxon>
        <taxon>CS clade</taxon>
        <taxon>Chlamydomonadales</taxon>
        <taxon>Volvocaceae</taxon>
        <taxon>Pleodorina</taxon>
    </lineage>
</organism>
<evidence type="ECO:0000256" key="8">
    <source>
        <dbReference type="SAM" id="MobiDB-lite"/>
    </source>
</evidence>
<evidence type="ECO:0000259" key="9">
    <source>
        <dbReference type="Pfam" id="PF25780"/>
    </source>
</evidence>
<sequence length="1040" mass="109388">MSAAQFQVILSSAESFAGLINQTLSPDNATRRTAEDLYGQLKQQRPDACATNLLQLLRSSHDARVRSTCAVFLRKLFKPSRKEAGWEQLNRTTKTLVKRELLAGLAAEQDRTAAKQTADAVVALGLVLLEGGDKSSKGWSELLGSLQGWLNPQAAAPAATREAALQVVAGLATQLQQWSGQLAAVIVGCLAPQQEADVQVAALKAVVEFLSVLRKPRDLRPYQAALPAALTALQTVLAAGNLGAAESMLTELIRTAEVEPGLWQPHLKTAIPGMLALAGPTQGAPTLPDDLRRPAAEFVLTLIDIKPAMVQAELGSASLAAQVVSCVAQFLASGVEDKPSWAEDPMAAPDMDEDDTLGEMHRYGLECAIRAADSLESAAILRAVVDMTTAWARDGSDWRRRHAVLMCLSQVVGSCKEVVGPAEMTSLAGLLVDALRDPHPRVRWAACHSVGVLSDDLGPGLQLQQGGGGAALLRALSELLAEREGPACPQRVKAQACRAVVGFLEGLENEDTEGEAAEQDEAAAQAAHQQRVQQLLLPFLEPMSVPLLAQVERCAAGEGGAVAGGRALVPTPLQEFSLDVLTHLAVCLRSAFTPLFALAMPRVLAVLARAAPFHGPPAIASGAVSEEEAAAIVRVQVGALECAAFMCRAAGPAATAEHVPGLVAMLGLLARPDIEPSSPLLVPLLGAVEPLASCLGPEARHLLAPALPLLVQWASKDVGVRAIDEESSGDGAAAEDDDDEDSDDSDRDDSDVTLLGYDGVDYRCAGSVLTAKTAAVSALEELVDKMGPALAQQVNVVTDVLLPCLLEYYLDEVHVMARRTIPKLLRNYLLALSQGSLPPTDPAASPAAAQALLHRIWQALTAIINPEAVPAEAAGPLTRLPSGAQRPAPSLGTRADIVEVLTQVVDTVEGTMLQQAWVADAFAALQAAVAAAQQDAQSEGSEEDEDGAEDKSMEADGSVDLEADGSEDEEEEDDGEETDDGSETPEAARERLRSQVESCVAAFTRKYGDAVAALAQQVLAAQRLEQQREAVVAIRNGVVA</sequence>
<dbReference type="Gene3D" id="1.25.10.10">
    <property type="entry name" value="Leucine-rich Repeat Variant"/>
    <property type="match status" value="1"/>
</dbReference>
<keyword evidence="6" id="KW-0653">Protein transport</keyword>
<evidence type="ECO:0000256" key="5">
    <source>
        <dbReference type="ARBA" id="ARBA00022737"/>
    </source>
</evidence>
<proteinExistence type="predicted"/>
<protein>
    <recommendedName>
        <fullName evidence="9">IPO4/5-like TPR repeats domain-containing protein</fullName>
    </recommendedName>
</protein>
<evidence type="ECO:0000256" key="6">
    <source>
        <dbReference type="ARBA" id="ARBA00022927"/>
    </source>
</evidence>
<dbReference type="GO" id="GO:0006606">
    <property type="term" value="P:protein import into nucleus"/>
    <property type="evidence" value="ECO:0007669"/>
    <property type="project" value="InterPro"/>
</dbReference>
<dbReference type="GO" id="GO:0005737">
    <property type="term" value="C:cytoplasm"/>
    <property type="evidence" value="ECO:0007669"/>
    <property type="project" value="UniProtKB-SubCell"/>
</dbReference>
<name>A0A9W6EWZ5_9CHLO</name>
<keyword evidence="7" id="KW-0539">Nucleus</keyword>
<dbReference type="SUPFAM" id="SSF48371">
    <property type="entry name" value="ARM repeat"/>
    <property type="match status" value="1"/>
</dbReference>
<dbReference type="Proteomes" id="UP001165080">
    <property type="component" value="Unassembled WGS sequence"/>
</dbReference>
<keyword evidence="11" id="KW-1185">Reference proteome</keyword>
<feature type="compositionally biased region" description="Acidic residues" evidence="8">
    <location>
        <begin position="725"/>
        <end position="751"/>
    </location>
</feature>
<feature type="domain" description="IPO4/5-like TPR repeats" evidence="9">
    <location>
        <begin position="133"/>
        <end position="269"/>
    </location>
</feature>
<dbReference type="InterPro" id="IPR057672">
    <property type="entry name" value="TPR_IPO4/5"/>
</dbReference>
<evidence type="ECO:0000256" key="2">
    <source>
        <dbReference type="ARBA" id="ARBA00004496"/>
    </source>
</evidence>
<feature type="region of interest" description="Disordered" evidence="8">
    <location>
        <begin position="724"/>
        <end position="751"/>
    </location>
</feature>
<evidence type="ECO:0000256" key="3">
    <source>
        <dbReference type="ARBA" id="ARBA00022448"/>
    </source>
</evidence>
<dbReference type="AlphaFoldDB" id="A0A9W6EWZ5"/>
<accession>A0A9W6EWZ5</accession>
<feature type="region of interest" description="Disordered" evidence="8">
    <location>
        <begin position="933"/>
        <end position="993"/>
    </location>
</feature>
<comment type="subcellular location">
    <subcellularLocation>
        <location evidence="2">Cytoplasm</location>
    </subcellularLocation>
    <subcellularLocation>
        <location evidence="1">Nucleus</location>
    </subcellularLocation>
</comment>
<dbReference type="EMBL" id="BRXU01000001">
    <property type="protein sequence ID" value="GLC48192.1"/>
    <property type="molecule type" value="Genomic_DNA"/>
</dbReference>
<dbReference type="InterPro" id="IPR011989">
    <property type="entry name" value="ARM-like"/>
</dbReference>
<reference evidence="10 11" key="1">
    <citation type="journal article" date="2023" name="Commun. Biol.">
        <title>Reorganization of the ancestral sex-determining regions during the evolution of trioecy in Pleodorina starrii.</title>
        <authorList>
            <person name="Takahashi K."/>
            <person name="Suzuki S."/>
            <person name="Kawai-Toyooka H."/>
            <person name="Yamamoto K."/>
            <person name="Hamaji T."/>
            <person name="Ootsuki R."/>
            <person name="Yamaguchi H."/>
            <person name="Kawachi M."/>
            <person name="Higashiyama T."/>
            <person name="Nozaki H."/>
        </authorList>
    </citation>
    <scope>NUCLEOTIDE SEQUENCE [LARGE SCALE GENOMIC DNA]</scope>
    <source>
        <strain evidence="10 11">NIES-4479</strain>
    </source>
</reference>
<feature type="compositionally biased region" description="Acidic residues" evidence="8">
    <location>
        <begin position="957"/>
        <end position="983"/>
    </location>
</feature>
<evidence type="ECO:0000256" key="4">
    <source>
        <dbReference type="ARBA" id="ARBA00022490"/>
    </source>
</evidence>
<dbReference type="PANTHER" id="PTHR10527">
    <property type="entry name" value="IMPORTIN BETA"/>
    <property type="match status" value="1"/>
</dbReference>
<evidence type="ECO:0000313" key="11">
    <source>
        <dbReference type="Proteomes" id="UP001165080"/>
    </source>
</evidence>
<evidence type="ECO:0000256" key="1">
    <source>
        <dbReference type="ARBA" id="ARBA00004123"/>
    </source>
</evidence>